<evidence type="ECO:0000313" key="3">
    <source>
        <dbReference type="Proteomes" id="UP000243681"/>
    </source>
</evidence>
<dbReference type="Proteomes" id="UP000243681">
    <property type="component" value="Chromosome 1"/>
</dbReference>
<reference evidence="2 3" key="1">
    <citation type="journal article" date="2007" name="Genome Res.">
        <title>Sequencing and analysis of chromosome 1 of Eimeria tenella reveals a unique segmental organization.</title>
        <authorList>
            <person name="Ling K.H."/>
            <person name="Rajandream M.A."/>
            <person name="Rivailler P."/>
            <person name="Ivens A."/>
            <person name="Yap S.J."/>
            <person name="Madeira A.M.B.N."/>
            <person name="Mungall K."/>
            <person name="Billington K."/>
            <person name="Yee W.Y."/>
            <person name="Bankier A.T."/>
            <person name="Carroll F."/>
            <person name="Durham A.M."/>
            <person name="Peters N."/>
            <person name="Loo S.S."/>
            <person name="Mat-Isa M.N."/>
            <person name="Novaes J."/>
            <person name="Quail M."/>
            <person name="Rosli R."/>
            <person name="Shamsudin M.N."/>
            <person name="Sobreira T.J.P."/>
            <person name="Tivey A.R."/>
            <person name="Wai S.F."/>
            <person name="White S."/>
            <person name="Wu X."/>
            <person name="Kerhornou A.X."/>
            <person name="Blake D."/>
            <person name="Mohamed R."/>
            <person name="Shirley M."/>
            <person name="Gruber A."/>
            <person name="Berriman M."/>
            <person name="Tomley F."/>
            <person name="Dear P.H."/>
            <person name="Wan K.L."/>
        </authorList>
    </citation>
    <scope>NUCLEOTIDE SEQUENCE [LARGE SCALE GENOMIC DNA]</scope>
    <source>
        <strain evidence="2 3">Houghton</strain>
    </source>
</reference>
<proteinExistence type="predicted"/>
<dbReference type="EMBL" id="AM269894">
    <property type="protein sequence ID" value="CAK51531.1"/>
    <property type="molecule type" value="Genomic_DNA"/>
</dbReference>
<feature type="region of interest" description="Disordered" evidence="1">
    <location>
        <begin position="72"/>
        <end position="99"/>
    </location>
</feature>
<evidence type="ECO:0000313" key="2">
    <source>
        <dbReference type="EMBL" id="CAK51531.1"/>
    </source>
</evidence>
<protein>
    <submittedName>
        <fullName evidence="2">Uncharacterized protein</fullName>
    </submittedName>
</protein>
<feature type="compositionally biased region" description="Basic and acidic residues" evidence="1">
    <location>
        <begin position="85"/>
        <end position="99"/>
    </location>
</feature>
<dbReference type="AlphaFoldDB" id="C8TE45"/>
<sequence>MPEKLCSKHKIRGRLSKRGCINHTPKTYSLLATINGEGGTRINPVQIITRTSAGILDIFDTMQALVDLHGSSSVVPGHRSAPELQRNDAILRDTESSLP</sequence>
<evidence type="ECO:0000256" key="1">
    <source>
        <dbReference type="SAM" id="MobiDB-lite"/>
    </source>
</evidence>
<gene>
    <name evidence="2" type="ORF">e1116g03.tmp0121</name>
</gene>
<organism evidence="2 3">
    <name type="scientific">Eimeria tenella</name>
    <name type="common">Coccidian parasite</name>
    <dbReference type="NCBI Taxonomy" id="5802"/>
    <lineage>
        <taxon>Eukaryota</taxon>
        <taxon>Sar</taxon>
        <taxon>Alveolata</taxon>
        <taxon>Apicomplexa</taxon>
        <taxon>Conoidasida</taxon>
        <taxon>Coccidia</taxon>
        <taxon>Eucoccidiorida</taxon>
        <taxon>Eimeriorina</taxon>
        <taxon>Eimeriidae</taxon>
        <taxon>Eimeria</taxon>
    </lineage>
</organism>
<name>C8TE45_EIMTE</name>
<accession>C8TE45</accession>